<organism evidence="18 19">
    <name type="scientific">Fasciola hepatica</name>
    <name type="common">Liver fluke</name>
    <dbReference type="NCBI Taxonomy" id="6192"/>
    <lineage>
        <taxon>Eukaryota</taxon>
        <taxon>Metazoa</taxon>
        <taxon>Spiralia</taxon>
        <taxon>Lophotrochozoa</taxon>
        <taxon>Platyhelminthes</taxon>
        <taxon>Trematoda</taxon>
        <taxon>Digenea</taxon>
        <taxon>Plagiorchiida</taxon>
        <taxon>Echinostomata</taxon>
        <taxon>Echinostomatoidea</taxon>
        <taxon>Fasciolidae</taxon>
        <taxon>Fasciola</taxon>
    </lineage>
</organism>
<dbReference type="GO" id="GO:0000978">
    <property type="term" value="F:RNA polymerase II cis-regulatory region sequence-specific DNA binding"/>
    <property type="evidence" value="ECO:0007669"/>
    <property type="project" value="TreeGrafter"/>
</dbReference>
<dbReference type="FunFam" id="3.30.160.60:FF:000014">
    <property type="entry name" value="Transcription factor Sp3"/>
    <property type="match status" value="1"/>
</dbReference>
<dbReference type="GO" id="GO:0045944">
    <property type="term" value="P:positive regulation of transcription by RNA polymerase II"/>
    <property type="evidence" value="ECO:0007669"/>
    <property type="project" value="UniProtKB-ARBA"/>
</dbReference>
<evidence type="ECO:0000256" key="4">
    <source>
        <dbReference type="ARBA" id="ARBA00022771"/>
    </source>
</evidence>
<keyword evidence="7" id="KW-0238">DNA-binding</keyword>
<dbReference type="AlphaFoldDB" id="A0A4E0RF43"/>
<dbReference type="FunFam" id="3.30.160.60:FF:000077">
    <property type="entry name" value="Sp8 transcription factor"/>
    <property type="match status" value="1"/>
</dbReference>
<keyword evidence="9" id="KW-0804">Transcription</keyword>
<evidence type="ECO:0000256" key="8">
    <source>
        <dbReference type="ARBA" id="ARBA00023159"/>
    </source>
</evidence>
<dbReference type="SMART" id="SM00355">
    <property type="entry name" value="ZnF_C2H2"/>
    <property type="match status" value="3"/>
</dbReference>
<evidence type="ECO:0000256" key="7">
    <source>
        <dbReference type="ARBA" id="ARBA00023125"/>
    </source>
</evidence>
<dbReference type="Gene3D" id="3.30.160.60">
    <property type="entry name" value="Classic Zinc Finger"/>
    <property type="match status" value="3"/>
</dbReference>
<feature type="domain" description="C2H2-type" evidence="17">
    <location>
        <begin position="388"/>
        <end position="415"/>
    </location>
</feature>
<feature type="domain" description="C2H2-type" evidence="17">
    <location>
        <begin position="328"/>
        <end position="357"/>
    </location>
</feature>
<evidence type="ECO:0000259" key="17">
    <source>
        <dbReference type="PROSITE" id="PS50157"/>
    </source>
</evidence>
<evidence type="ECO:0000313" key="18">
    <source>
        <dbReference type="EMBL" id="THD26193.1"/>
    </source>
</evidence>
<dbReference type="InterPro" id="IPR036236">
    <property type="entry name" value="Znf_C2H2_sf"/>
</dbReference>
<keyword evidence="10" id="KW-0539">Nucleus</keyword>
<evidence type="ECO:0000256" key="13">
    <source>
        <dbReference type="ARBA" id="ARBA00065038"/>
    </source>
</evidence>
<evidence type="ECO:0000256" key="9">
    <source>
        <dbReference type="ARBA" id="ARBA00023163"/>
    </source>
</evidence>
<dbReference type="PROSITE" id="PS00028">
    <property type="entry name" value="ZINC_FINGER_C2H2_1"/>
    <property type="match status" value="3"/>
</dbReference>
<evidence type="ECO:0000256" key="2">
    <source>
        <dbReference type="ARBA" id="ARBA00022723"/>
    </source>
</evidence>
<dbReference type="Pfam" id="PF00096">
    <property type="entry name" value="zf-C2H2"/>
    <property type="match status" value="3"/>
</dbReference>
<keyword evidence="3" id="KW-0677">Repeat</keyword>
<comment type="caution">
    <text evidence="18">The sequence shown here is derived from an EMBL/GenBank/DDBJ whole genome shotgun (WGS) entry which is preliminary data.</text>
</comment>
<evidence type="ECO:0000256" key="10">
    <source>
        <dbReference type="ARBA" id="ARBA00023242"/>
    </source>
</evidence>
<proteinExistence type="inferred from homology"/>
<evidence type="ECO:0000313" key="19">
    <source>
        <dbReference type="Proteomes" id="UP000230066"/>
    </source>
</evidence>
<keyword evidence="6" id="KW-0805">Transcription regulation</keyword>
<gene>
    <name evidence="18" type="ORF">D915_002785</name>
</gene>
<comment type="subcellular location">
    <subcellularLocation>
        <location evidence="1">Nucleus</location>
    </subcellularLocation>
</comment>
<dbReference type="PROSITE" id="PS50157">
    <property type="entry name" value="ZINC_FINGER_C2H2_2"/>
    <property type="match status" value="3"/>
</dbReference>
<comment type="function">
    <text evidence="12">Transcriptional activator essential for osteoblast differentiation. Binds to SP1 and EKLF consensus sequences and to other G/C-rich sequences.</text>
</comment>
<evidence type="ECO:0000256" key="15">
    <source>
        <dbReference type="ARBA" id="ARBA00077805"/>
    </source>
</evidence>
<feature type="domain" description="C2H2-type" evidence="17">
    <location>
        <begin position="358"/>
        <end position="387"/>
    </location>
</feature>
<evidence type="ECO:0000256" key="14">
    <source>
        <dbReference type="ARBA" id="ARBA00067541"/>
    </source>
</evidence>
<dbReference type="GO" id="GO:0005634">
    <property type="term" value="C:nucleus"/>
    <property type="evidence" value="ECO:0007669"/>
    <property type="project" value="UniProtKB-SubCell"/>
</dbReference>
<evidence type="ECO:0000256" key="12">
    <source>
        <dbReference type="ARBA" id="ARBA00053320"/>
    </source>
</evidence>
<comment type="subunit">
    <text evidence="13">Interacts with RIOX1; the interaction is direct and inhibits transcription activator activity.</text>
</comment>
<dbReference type="GO" id="GO:0008270">
    <property type="term" value="F:zinc ion binding"/>
    <property type="evidence" value="ECO:0007669"/>
    <property type="project" value="UniProtKB-KW"/>
</dbReference>
<evidence type="ECO:0000256" key="3">
    <source>
        <dbReference type="ARBA" id="ARBA00022737"/>
    </source>
</evidence>
<keyword evidence="2" id="KW-0479">Metal-binding</keyword>
<dbReference type="GO" id="GO:0000981">
    <property type="term" value="F:DNA-binding transcription factor activity, RNA polymerase II-specific"/>
    <property type="evidence" value="ECO:0007669"/>
    <property type="project" value="TreeGrafter"/>
</dbReference>
<dbReference type="FunFam" id="3.30.160.60:FF:000100">
    <property type="entry name" value="Zinc finger 45-like"/>
    <property type="match status" value="1"/>
</dbReference>
<protein>
    <recommendedName>
        <fullName evidence="14">Transcription factor Sp7</fullName>
    </recommendedName>
    <alternativeName>
        <fullName evidence="15">Zinc finger protein osterix</fullName>
    </alternativeName>
</protein>
<reference evidence="18" key="1">
    <citation type="submission" date="2019-03" db="EMBL/GenBank/DDBJ databases">
        <title>Improved annotation for the trematode Fasciola hepatica.</title>
        <authorList>
            <person name="Choi Y.-J."/>
            <person name="Martin J."/>
            <person name="Mitreva M."/>
        </authorList>
    </citation>
    <scope>NUCLEOTIDE SEQUENCE [LARGE SCALE GENOMIC DNA]</scope>
</reference>
<evidence type="ECO:0000256" key="6">
    <source>
        <dbReference type="ARBA" id="ARBA00023015"/>
    </source>
</evidence>
<keyword evidence="4 16" id="KW-0863">Zinc-finger</keyword>
<keyword evidence="19" id="KW-1185">Reference proteome</keyword>
<dbReference type="EMBL" id="JXXN02000830">
    <property type="protein sequence ID" value="THD26193.1"/>
    <property type="molecule type" value="Genomic_DNA"/>
</dbReference>
<dbReference type="SUPFAM" id="SSF57667">
    <property type="entry name" value="beta-beta-alpha zinc fingers"/>
    <property type="match status" value="2"/>
</dbReference>
<dbReference type="Proteomes" id="UP000230066">
    <property type="component" value="Unassembled WGS sequence"/>
</dbReference>
<sequence>MDTMLKEDTKYPRFQANYINSNRTSDSRSDYHVTGPSVAPCVPTAHTGSTDCATDANIPFIDGSDLTPNMASAQLILSVDSATRVAVAAIAAMAGARNADDHCVHSLSAEGGDIRHTISDLTVCDGPASTDSRSTCVHPLTNYDSGVSRSMTSTNSSPNAIVDSEQDHTSNNPYEIQNPYALRFASSGSFQSNTLENYRNCEDDNRFTVLPEYSHSKASEASSTMITSGVFDSSRKQSVQDAEDYRMLDIRQPMQAQMRKRMRTTRTIMPICTNLFCSETQTVVICQTESALLMHMKMRSRHKHLLRSYALGLTAPEVAAELRQKNLHSCHVPGCGKVYNKTSHLKAHLRWHTGERPFVCNWLLCGKRFTRSDELQRHLRTHTGEKKFICPTCHKRFLRSDHLNKHARTHFENETNDTVGLDVNGTTLLSESDVITMFSPSNVSPVVSSHPVDTSYPLQLNYVTKSDSNIVSTSLSMDITNLKEG</sequence>
<evidence type="ECO:0000256" key="5">
    <source>
        <dbReference type="ARBA" id="ARBA00022833"/>
    </source>
</evidence>
<name>A0A4E0RF43_FASHE</name>
<evidence type="ECO:0000256" key="1">
    <source>
        <dbReference type="ARBA" id="ARBA00004123"/>
    </source>
</evidence>
<dbReference type="GO" id="GO:0005737">
    <property type="term" value="C:cytoplasm"/>
    <property type="evidence" value="ECO:0007669"/>
    <property type="project" value="UniProtKB-ARBA"/>
</dbReference>
<dbReference type="InterPro" id="IPR013087">
    <property type="entry name" value="Znf_C2H2_type"/>
</dbReference>
<keyword evidence="8" id="KW-0010">Activator</keyword>
<evidence type="ECO:0000256" key="16">
    <source>
        <dbReference type="PROSITE-ProRule" id="PRU00042"/>
    </source>
</evidence>
<comment type="similarity">
    <text evidence="11">Belongs to the Sp1 C2H2-type zinc-finger protein family.</text>
</comment>
<dbReference type="PANTHER" id="PTHR23235">
    <property type="entry name" value="KRUEPPEL-LIKE TRANSCRIPTION FACTOR"/>
    <property type="match status" value="1"/>
</dbReference>
<accession>A0A4E0RF43</accession>
<keyword evidence="5" id="KW-0862">Zinc</keyword>
<evidence type="ECO:0000256" key="11">
    <source>
        <dbReference type="ARBA" id="ARBA00038409"/>
    </source>
</evidence>
<dbReference type="PANTHER" id="PTHR23235:SF120">
    <property type="entry name" value="KRUPPEL-LIKE FACTOR 15"/>
    <property type="match status" value="1"/>
</dbReference>